<organism evidence="2 3">
    <name type="scientific">Mycobacterium bohemicum DSM 44277</name>
    <dbReference type="NCBI Taxonomy" id="1236609"/>
    <lineage>
        <taxon>Bacteria</taxon>
        <taxon>Bacillati</taxon>
        <taxon>Actinomycetota</taxon>
        <taxon>Actinomycetes</taxon>
        <taxon>Mycobacteriales</taxon>
        <taxon>Mycobacteriaceae</taxon>
        <taxon>Mycobacterium</taxon>
    </lineage>
</organism>
<dbReference type="InterPro" id="IPR036628">
    <property type="entry name" value="Clp_N_dom_sf"/>
</dbReference>
<keyword evidence="2" id="KW-0067">ATP-binding</keyword>
<dbReference type="Pfam" id="PF02861">
    <property type="entry name" value="Clp_N"/>
    <property type="match status" value="1"/>
</dbReference>
<dbReference type="RefSeq" id="WP_085181177.1">
    <property type="nucleotide sequence ID" value="NZ_CSTD01000004.1"/>
</dbReference>
<dbReference type="GO" id="GO:0006508">
    <property type="term" value="P:proteolysis"/>
    <property type="evidence" value="ECO:0007669"/>
    <property type="project" value="UniProtKB-KW"/>
</dbReference>
<dbReference type="SUPFAM" id="SSF81923">
    <property type="entry name" value="Double Clp-N motif"/>
    <property type="match status" value="1"/>
</dbReference>
<evidence type="ECO:0000313" key="2">
    <source>
        <dbReference type="EMBL" id="CPR12324.1"/>
    </source>
</evidence>
<dbReference type="OrthoDB" id="4735960at2"/>
<dbReference type="InterPro" id="IPR004176">
    <property type="entry name" value="Clp_R_N"/>
</dbReference>
<keyword evidence="2" id="KW-0378">Hydrolase</keyword>
<accession>A0A0U0WCI6</accession>
<feature type="domain" description="Clp R" evidence="1">
    <location>
        <begin position="28"/>
        <end position="145"/>
    </location>
</feature>
<gene>
    <name evidence="2" type="primary">clpC1_2</name>
    <name evidence="2" type="ORF">BN971_03618</name>
</gene>
<dbReference type="GO" id="GO:0008233">
    <property type="term" value="F:peptidase activity"/>
    <property type="evidence" value="ECO:0007669"/>
    <property type="project" value="UniProtKB-KW"/>
</dbReference>
<dbReference type="GO" id="GO:0005524">
    <property type="term" value="F:ATP binding"/>
    <property type="evidence" value="ECO:0007669"/>
    <property type="project" value="UniProtKB-KW"/>
</dbReference>
<reference evidence="2 3" key="1">
    <citation type="submission" date="2015-03" db="EMBL/GenBank/DDBJ databases">
        <authorList>
            <person name="Murphy D."/>
        </authorList>
    </citation>
    <scope>NUCLEOTIDE SEQUENCE [LARGE SCALE GENOMIC DNA]</scope>
    <source>
        <strain evidence="2 3">DSM 44277</strain>
    </source>
</reference>
<dbReference type="Gene3D" id="1.10.1780.10">
    <property type="entry name" value="Clp, N-terminal domain"/>
    <property type="match status" value="1"/>
</dbReference>
<evidence type="ECO:0000259" key="1">
    <source>
        <dbReference type="Pfam" id="PF02861"/>
    </source>
</evidence>
<keyword evidence="2" id="KW-0645">Protease</keyword>
<dbReference type="EMBL" id="CSTD01000004">
    <property type="protein sequence ID" value="CPR12324.1"/>
    <property type="molecule type" value="Genomic_DNA"/>
</dbReference>
<evidence type="ECO:0000313" key="3">
    <source>
        <dbReference type="Proteomes" id="UP000198875"/>
    </source>
</evidence>
<sequence length="171" mass="17942">MVTGSVSPSENVDSRQLVRALAGFAGPAKAVVMQAHDEAYRYATGYVGTGHILLALVSDPACPIAVALSARAAGPDVVRRRFEEGAGVNGRQPPRVTHLPYSINAKSVLIGADCRARIGGSAVGRGHLWWALSHVPSSSAAEILGGLGQLDYVRGASDEYGPDRPDRLDTR</sequence>
<proteinExistence type="predicted"/>
<keyword evidence="2" id="KW-0547">Nucleotide-binding</keyword>
<protein>
    <submittedName>
        <fullName evidence="2">ATP-dependent protease ATP-binding subunit ClpC1</fullName>
    </submittedName>
</protein>
<dbReference type="AlphaFoldDB" id="A0A0U0WCI6"/>
<name>A0A0U0WCI6_MYCBE</name>
<dbReference type="Proteomes" id="UP000198875">
    <property type="component" value="Unassembled WGS sequence"/>
</dbReference>